<dbReference type="AlphaFoldDB" id="A0A1X6ZZ54"/>
<dbReference type="Proteomes" id="UP000193963">
    <property type="component" value="Unassembled WGS sequence"/>
</dbReference>
<evidence type="ECO:0000313" key="4">
    <source>
        <dbReference type="Proteomes" id="UP000193963"/>
    </source>
</evidence>
<keyword evidence="2" id="KW-1133">Transmembrane helix</keyword>
<keyword evidence="2" id="KW-0812">Transmembrane</keyword>
<name>A0A1X6ZZ54_9RHOB</name>
<evidence type="ECO:0000256" key="1">
    <source>
        <dbReference type="SAM" id="MobiDB-lite"/>
    </source>
</evidence>
<proteinExistence type="predicted"/>
<keyword evidence="4" id="KW-1185">Reference proteome</keyword>
<accession>A0A1X6ZZ54</accession>
<protein>
    <submittedName>
        <fullName evidence="3">Uncharacterized protein</fullName>
    </submittedName>
</protein>
<feature type="compositionally biased region" description="Basic and acidic residues" evidence="1">
    <location>
        <begin position="267"/>
        <end position="279"/>
    </location>
</feature>
<feature type="region of interest" description="Disordered" evidence="1">
    <location>
        <begin position="267"/>
        <end position="293"/>
    </location>
</feature>
<dbReference type="EMBL" id="FWFN01000007">
    <property type="protein sequence ID" value="SLN65443.1"/>
    <property type="molecule type" value="Genomic_DNA"/>
</dbReference>
<feature type="transmembrane region" description="Helical" evidence="2">
    <location>
        <begin position="65"/>
        <end position="83"/>
    </location>
</feature>
<feature type="transmembrane region" description="Helical" evidence="2">
    <location>
        <begin position="95"/>
        <end position="115"/>
    </location>
</feature>
<dbReference type="OrthoDB" id="7836441at2"/>
<evidence type="ECO:0000313" key="3">
    <source>
        <dbReference type="EMBL" id="SLN65443.1"/>
    </source>
</evidence>
<feature type="transmembrane region" description="Helical" evidence="2">
    <location>
        <begin position="32"/>
        <end position="53"/>
    </location>
</feature>
<keyword evidence="2" id="KW-0472">Membrane</keyword>
<sequence length="293" mass="32519">MSGHRHIDLSVLVLLGLSMGAGAVLDYLRDGIGLEILLGICLSVLIALWLVCLREPVRRSVLRSAGLLLPLLLVWSFAALLLWRHAPEDAQKVIPVGILTGTGVLLGWVATYLIGDVREQTALDRTRRDTLTALRHEIFALVDKLDNQDIWAHAKDVQARIAQGDGTTRVGKAVPYHPYSTMESQPIIFEAVSGSIPTIKAATVAAIVRFYAEYTDLRRMIEDSRSDIARSLSPERRVNLHRQLTKRRASTLSWGLKALEEIGRDLGESDYEKINRSGKNEQITPEKTGDPDE</sequence>
<dbReference type="RefSeq" id="WP_085889389.1">
    <property type="nucleotide sequence ID" value="NZ_FWFN01000007.1"/>
</dbReference>
<organism evidence="3 4">
    <name type="scientific">Pseudooceanicola marinus</name>
    <dbReference type="NCBI Taxonomy" id="396013"/>
    <lineage>
        <taxon>Bacteria</taxon>
        <taxon>Pseudomonadati</taxon>
        <taxon>Pseudomonadota</taxon>
        <taxon>Alphaproteobacteria</taxon>
        <taxon>Rhodobacterales</taxon>
        <taxon>Paracoccaceae</taxon>
        <taxon>Pseudooceanicola</taxon>
    </lineage>
</organism>
<reference evidence="4" key="1">
    <citation type="submission" date="2017-03" db="EMBL/GenBank/DDBJ databases">
        <authorList>
            <person name="Rodrigo-Torres L."/>
            <person name="Arahal R.D."/>
            <person name="Lucena T."/>
        </authorList>
    </citation>
    <scope>NUCLEOTIDE SEQUENCE [LARGE SCALE GENOMIC DNA]</scope>
    <source>
        <strain evidence="4">CECT 7751</strain>
    </source>
</reference>
<gene>
    <name evidence="3" type="ORF">PSM7751_03356</name>
</gene>
<evidence type="ECO:0000256" key="2">
    <source>
        <dbReference type="SAM" id="Phobius"/>
    </source>
</evidence>